<sequence>MLSSSCLVTNHKLGLFNRLIAAMLAIYLPQHQHSFFSFKDLFTVNLLFFRVNFIKPFFCLKPMLINVLVINSLLTLSINSTYALNTSTVNVINGSAPYLTNDGGMTKADSTESLLGITLSDGTVINASNDESSLVTPIELPSQDDTYASIQTIVPLPAAGNSSYPRVNIIDLLKAPYNYFGDDDGDGYDDVTGEVIATASGDIGVKWENINGIDVTDTVKNNAYSKFIECDSPYKLTLTASNVELNTLYGEPNKSSFMGGSHNYYINPKVEPHVCYAQPSPLYDDGTTGVGMFFDGSGWDSAIISWNYRGYPSKGFRINGARNSGNYDGESSIYKNNFPSTGSNGLYFYLLLAGISPEAVIAANGSSISAVEGGNVRLSLSTGITLWEHDSSFLFNNAIMYPYQAPLYGVPQKALKITLNGPRATSNDKSFSPSTFRLYADSRKSKILYEFKLMRWYIPTDIVYQNILIDGDLSTTQAKAEEECRRLGKGYRLTGMYDLTYDVFKEKWHAIPPTNNNALRQLSYRKDGEWVRGIINEWGSLYNNSFSHTRNYPDSDWVHEAYGIADPLPGINDDKNIQIPSVNIYNGSVLSGPKVSYLACVSP</sequence>
<name>A0A2V4DRN2_9GAMM</name>
<dbReference type="RefSeq" id="WP_110448145.1">
    <property type="nucleotide sequence ID" value="NZ_CP132381.1"/>
</dbReference>
<organism evidence="1 2">
    <name type="scientific">Gilliamella apis</name>
    <dbReference type="NCBI Taxonomy" id="1970738"/>
    <lineage>
        <taxon>Bacteria</taxon>
        <taxon>Pseudomonadati</taxon>
        <taxon>Pseudomonadota</taxon>
        <taxon>Gammaproteobacteria</taxon>
        <taxon>Orbales</taxon>
        <taxon>Orbaceae</taxon>
        <taxon>Gilliamella</taxon>
    </lineage>
</organism>
<gene>
    <name evidence="1" type="ORF">DKK78_07915</name>
</gene>
<dbReference type="Proteomes" id="UP000247673">
    <property type="component" value="Unassembled WGS sequence"/>
</dbReference>
<dbReference type="AlphaFoldDB" id="A0A2V4DRN2"/>
<keyword evidence="2" id="KW-1185">Reference proteome</keyword>
<dbReference type="OrthoDB" id="7068754at2"/>
<comment type="caution">
    <text evidence="1">The sequence shown here is derived from an EMBL/GenBank/DDBJ whole genome shotgun (WGS) entry which is preliminary data.</text>
</comment>
<reference evidence="1 2" key="1">
    <citation type="submission" date="2018-05" db="EMBL/GenBank/DDBJ databases">
        <title>Reference genomes for bee gut microbiota database.</title>
        <authorList>
            <person name="Ellegaard K.M."/>
        </authorList>
    </citation>
    <scope>NUCLEOTIDE SEQUENCE [LARGE SCALE GENOMIC DNA]</scope>
    <source>
        <strain evidence="1 2">ESL0172</strain>
    </source>
</reference>
<protein>
    <submittedName>
        <fullName evidence="1">Uncharacterized protein</fullName>
    </submittedName>
</protein>
<dbReference type="EMBL" id="QGLO01000006">
    <property type="protein sequence ID" value="PXY90311.1"/>
    <property type="molecule type" value="Genomic_DNA"/>
</dbReference>
<proteinExistence type="predicted"/>
<accession>A0A2V4DRN2</accession>
<evidence type="ECO:0000313" key="1">
    <source>
        <dbReference type="EMBL" id="PXY90311.1"/>
    </source>
</evidence>
<evidence type="ECO:0000313" key="2">
    <source>
        <dbReference type="Proteomes" id="UP000247673"/>
    </source>
</evidence>